<protein>
    <submittedName>
        <fullName evidence="2">Uncharacterized protein</fullName>
    </submittedName>
</protein>
<feature type="region of interest" description="Disordered" evidence="1">
    <location>
        <begin position="48"/>
        <end position="89"/>
    </location>
</feature>
<evidence type="ECO:0000313" key="3">
    <source>
        <dbReference type="Proteomes" id="UP000241546"/>
    </source>
</evidence>
<dbReference type="EMBL" id="KZ680207">
    <property type="protein sequence ID" value="PTB70228.1"/>
    <property type="molecule type" value="Genomic_DNA"/>
</dbReference>
<dbReference type="Proteomes" id="UP000241546">
    <property type="component" value="Unassembled WGS sequence"/>
</dbReference>
<organism evidence="2 3">
    <name type="scientific">Trichoderma citrinoviride</name>
    <dbReference type="NCBI Taxonomy" id="58853"/>
    <lineage>
        <taxon>Eukaryota</taxon>
        <taxon>Fungi</taxon>
        <taxon>Dikarya</taxon>
        <taxon>Ascomycota</taxon>
        <taxon>Pezizomycotina</taxon>
        <taxon>Sordariomycetes</taxon>
        <taxon>Hypocreomycetidae</taxon>
        <taxon>Hypocreales</taxon>
        <taxon>Hypocreaceae</taxon>
        <taxon>Trichoderma</taxon>
    </lineage>
</organism>
<gene>
    <name evidence="2" type="ORF">BBK36DRAFT_1173596</name>
</gene>
<reference evidence="3" key="1">
    <citation type="submission" date="2016-07" db="EMBL/GenBank/DDBJ databases">
        <title>Multiple horizontal gene transfer events from other fungi enriched the ability of initially mycotrophic Trichoderma (Ascomycota) to feed on dead plant biomass.</title>
        <authorList>
            <consortium name="DOE Joint Genome Institute"/>
            <person name="Atanasova L."/>
            <person name="Chenthamara K."/>
            <person name="Zhang J."/>
            <person name="Grujic M."/>
            <person name="Henrissat B."/>
            <person name="Kuo A."/>
            <person name="Aerts A."/>
            <person name="Salamov A."/>
            <person name="Lipzen A."/>
            <person name="Labutti K."/>
            <person name="Barry K."/>
            <person name="Miao Y."/>
            <person name="Rahimi M.J."/>
            <person name="Shen Q."/>
            <person name="Grigoriev I.V."/>
            <person name="Kubicek C.P."/>
            <person name="Druzhinina I.S."/>
        </authorList>
    </citation>
    <scope>NUCLEOTIDE SEQUENCE [LARGE SCALE GENOMIC DNA]</scope>
    <source>
        <strain evidence="3">TUCIM 6016</strain>
    </source>
</reference>
<dbReference type="AlphaFoldDB" id="A0A2T4BLN0"/>
<name>A0A2T4BLN0_9HYPO</name>
<dbReference type="RefSeq" id="XP_024753548.1">
    <property type="nucleotide sequence ID" value="XM_024895873.1"/>
</dbReference>
<sequence length="139" mass="15135">MTVAERYQAQGGGALTFCGWVRLPPEATRRRMLADVLACCSLPPVHSGELPPTKVSWSWRPGEGPRTGAKGSGRGYSSTVGDDRPKQGTYRYFNPTMSVSMRLIQGNLSTILPDPSAFQRGADSMMMSHEVIGNVRAVY</sequence>
<proteinExistence type="predicted"/>
<dbReference type="GeneID" id="36603991"/>
<accession>A0A2T4BLN0</accession>
<evidence type="ECO:0000313" key="2">
    <source>
        <dbReference type="EMBL" id="PTB70228.1"/>
    </source>
</evidence>
<evidence type="ECO:0000256" key="1">
    <source>
        <dbReference type="SAM" id="MobiDB-lite"/>
    </source>
</evidence>
<keyword evidence="3" id="KW-1185">Reference proteome</keyword>